<dbReference type="OrthoDB" id="10306933at2759"/>
<dbReference type="AlphaFoldDB" id="A0A9P0MI96"/>
<comment type="caution">
    <text evidence="4">The sequence shown here is derived from an EMBL/GenBank/DDBJ whole genome shotgun (WGS) entry which is preliminary data.</text>
</comment>
<evidence type="ECO:0000256" key="3">
    <source>
        <dbReference type="SAM" id="SignalP"/>
    </source>
</evidence>
<feature type="compositionally biased region" description="Basic and acidic residues" evidence="1">
    <location>
        <begin position="135"/>
        <end position="144"/>
    </location>
</feature>
<sequence length="181" mass="20890">MRGVYALMCMLLVYLTVAVNQAFLFSEMEVQKIWEYIDEAVFCGSNIILCLAMFCVYFEVFILNRFRKYLDILTFSYLFMWLVSTIAVITSNYYYYYVHLAIVMMTFLAIILFSLCLTAKFCSENDSKMQQQRASSDKTARTRSESPSCRHVPLHDDGQSKKIGGKTADEGTSFHGIRAVR</sequence>
<feature type="region of interest" description="Disordered" evidence="1">
    <location>
        <begin position="132"/>
        <end position="172"/>
    </location>
</feature>
<organism evidence="4 5">
    <name type="scientific">Acanthoscelides obtectus</name>
    <name type="common">Bean weevil</name>
    <name type="synonym">Bruchus obtectus</name>
    <dbReference type="NCBI Taxonomy" id="200917"/>
    <lineage>
        <taxon>Eukaryota</taxon>
        <taxon>Metazoa</taxon>
        <taxon>Ecdysozoa</taxon>
        <taxon>Arthropoda</taxon>
        <taxon>Hexapoda</taxon>
        <taxon>Insecta</taxon>
        <taxon>Pterygota</taxon>
        <taxon>Neoptera</taxon>
        <taxon>Endopterygota</taxon>
        <taxon>Coleoptera</taxon>
        <taxon>Polyphaga</taxon>
        <taxon>Cucujiformia</taxon>
        <taxon>Chrysomeloidea</taxon>
        <taxon>Chrysomelidae</taxon>
        <taxon>Bruchinae</taxon>
        <taxon>Bruchini</taxon>
        <taxon>Acanthoscelides</taxon>
    </lineage>
</organism>
<proteinExistence type="predicted"/>
<reference evidence="4" key="1">
    <citation type="submission" date="2022-03" db="EMBL/GenBank/DDBJ databases">
        <authorList>
            <person name="Sayadi A."/>
        </authorList>
    </citation>
    <scope>NUCLEOTIDE SEQUENCE</scope>
</reference>
<keyword evidence="2" id="KW-0812">Transmembrane</keyword>
<feature type="transmembrane region" description="Helical" evidence="2">
    <location>
        <begin position="101"/>
        <end position="123"/>
    </location>
</feature>
<dbReference type="Proteomes" id="UP001152888">
    <property type="component" value="Unassembled WGS sequence"/>
</dbReference>
<evidence type="ECO:0000313" key="4">
    <source>
        <dbReference type="EMBL" id="CAH2012497.1"/>
    </source>
</evidence>
<name>A0A9P0MI96_ACAOB</name>
<evidence type="ECO:0000256" key="1">
    <source>
        <dbReference type="SAM" id="MobiDB-lite"/>
    </source>
</evidence>
<feature type="transmembrane region" description="Helical" evidence="2">
    <location>
        <begin position="75"/>
        <end position="95"/>
    </location>
</feature>
<feature type="transmembrane region" description="Helical" evidence="2">
    <location>
        <begin position="44"/>
        <end position="63"/>
    </location>
</feature>
<protein>
    <submittedName>
        <fullName evidence="4">Uncharacterized protein</fullName>
    </submittedName>
</protein>
<evidence type="ECO:0000313" key="5">
    <source>
        <dbReference type="Proteomes" id="UP001152888"/>
    </source>
</evidence>
<accession>A0A9P0MI96</accession>
<gene>
    <name evidence="4" type="ORF">ACAOBT_LOCUS32883</name>
</gene>
<keyword evidence="5" id="KW-1185">Reference proteome</keyword>
<feature type="chain" id="PRO_5040443584" evidence="3">
    <location>
        <begin position="19"/>
        <end position="181"/>
    </location>
</feature>
<dbReference type="EMBL" id="CAKOFQ010008190">
    <property type="protein sequence ID" value="CAH2012497.1"/>
    <property type="molecule type" value="Genomic_DNA"/>
</dbReference>
<keyword evidence="3" id="KW-0732">Signal</keyword>
<feature type="signal peptide" evidence="3">
    <location>
        <begin position="1"/>
        <end position="18"/>
    </location>
</feature>
<keyword evidence="2" id="KW-0472">Membrane</keyword>
<keyword evidence="2" id="KW-1133">Transmembrane helix</keyword>
<evidence type="ECO:0000256" key="2">
    <source>
        <dbReference type="SAM" id="Phobius"/>
    </source>
</evidence>